<dbReference type="GO" id="GO:0000976">
    <property type="term" value="F:transcription cis-regulatory region binding"/>
    <property type="evidence" value="ECO:0007669"/>
    <property type="project" value="TreeGrafter"/>
</dbReference>
<dbReference type="Gene3D" id="6.10.250.690">
    <property type="match status" value="1"/>
</dbReference>
<evidence type="ECO:0000256" key="6">
    <source>
        <dbReference type="PROSITE-ProRule" id="PRU00169"/>
    </source>
</evidence>
<dbReference type="PROSITE" id="PS50110">
    <property type="entry name" value="RESPONSE_REGULATORY"/>
    <property type="match status" value="1"/>
</dbReference>
<evidence type="ECO:0000259" key="9">
    <source>
        <dbReference type="PROSITE" id="PS51755"/>
    </source>
</evidence>
<dbReference type="Proteomes" id="UP000035996">
    <property type="component" value="Unassembled WGS sequence"/>
</dbReference>
<feature type="DNA-binding region" description="OmpR/PhoB-type" evidence="7">
    <location>
        <begin position="128"/>
        <end position="226"/>
    </location>
</feature>
<dbReference type="RefSeq" id="WP_048311873.1">
    <property type="nucleotide sequence ID" value="NZ_CP119526.1"/>
</dbReference>
<feature type="domain" description="OmpR/PhoB-type" evidence="9">
    <location>
        <begin position="128"/>
        <end position="226"/>
    </location>
</feature>
<dbReference type="GO" id="GO:0006355">
    <property type="term" value="P:regulation of DNA-templated transcription"/>
    <property type="evidence" value="ECO:0007669"/>
    <property type="project" value="InterPro"/>
</dbReference>
<keyword evidence="5" id="KW-0804">Transcription</keyword>
<dbReference type="GO" id="GO:0005829">
    <property type="term" value="C:cytosol"/>
    <property type="evidence" value="ECO:0007669"/>
    <property type="project" value="TreeGrafter"/>
</dbReference>
<dbReference type="PROSITE" id="PS51755">
    <property type="entry name" value="OMPR_PHOB"/>
    <property type="match status" value="1"/>
</dbReference>
<dbReference type="PANTHER" id="PTHR48111:SF24">
    <property type="entry name" value="TRANSCRIPTIONAL REGULATORY PROTEIN CSSR"/>
    <property type="match status" value="1"/>
</dbReference>
<keyword evidence="3" id="KW-0805">Transcription regulation</keyword>
<dbReference type="InterPro" id="IPR011006">
    <property type="entry name" value="CheY-like_superfamily"/>
</dbReference>
<comment type="caution">
    <text evidence="10">The sequence shown here is derived from an EMBL/GenBank/DDBJ whole genome shotgun (WGS) entry which is preliminary data.</text>
</comment>
<evidence type="ECO:0000313" key="10">
    <source>
        <dbReference type="EMBL" id="KMM37088.1"/>
    </source>
</evidence>
<evidence type="ECO:0000256" key="5">
    <source>
        <dbReference type="ARBA" id="ARBA00023163"/>
    </source>
</evidence>
<keyword evidence="4 7" id="KW-0238">DNA-binding</keyword>
<protein>
    <submittedName>
        <fullName evidence="10">Transcriptional regulator</fullName>
    </submittedName>
</protein>
<dbReference type="Gene3D" id="3.40.50.2300">
    <property type="match status" value="1"/>
</dbReference>
<dbReference type="GO" id="GO:0000156">
    <property type="term" value="F:phosphorelay response regulator activity"/>
    <property type="evidence" value="ECO:0007669"/>
    <property type="project" value="TreeGrafter"/>
</dbReference>
<sequence length="228" mass="26194">MPHIFVIDDEQNIRDILEKYLRKEGHAVSTFTDGAEVLKALETIEPDLLVLDIMMPKVDGLELMRQLRKHSTVPVIVVSARDEELDRILGLELGADDYLTKPFSPRELVVRIKNLFKRVNGTGQQALSDGWKVGNVQLLKQKRQVLVEDQELVLTPKEYDVLSYLIQYPGQPFTRETLIEVLWGYQYAGDGRIIDDLVKRLRKKMAEANSVVKIITVWGYGYKLDEEI</sequence>
<accession>A0A0J6CV85</accession>
<dbReference type="AlphaFoldDB" id="A0A0J6CV85"/>
<organism evidence="10 11">
    <name type="scientific">Guptibacillus hwajinpoensis</name>
    <dbReference type="NCBI Taxonomy" id="208199"/>
    <lineage>
        <taxon>Bacteria</taxon>
        <taxon>Bacillati</taxon>
        <taxon>Bacillota</taxon>
        <taxon>Bacilli</taxon>
        <taxon>Bacillales</taxon>
        <taxon>Guptibacillaceae</taxon>
        <taxon>Guptibacillus</taxon>
    </lineage>
</organism>
<reference evidence="10" key="1">
    <citation type="submission" date="2015-06" db="EMBL/GenBank/DDBJ databases">
        <authorList>
            <person name="Liu B."/>
            <person name="Wang J."/>
            <person name="Zhu Y."/>
            <person name="Liu G."/>
            <person name="Chen Q."/>
            <person name="Zheng C."/>
            <person name="Che J."/>
            <person name="Ge C."/>
            <person name="Shi H."/>
            <person name="Pan Z."/>
            <person name="Liu X."/>
        </authorList>
    </citation>
    <scope>NUCLEOTIDE SEQUENCE [LARGE SCALE GENOMIC DNA]</scope>
    <source>
        <strain evidence="10">DSM 16346</strain>
    </source>
</reference>
<dbReference type="EMBL" id="LELK01000004">
    <property type="protein sequence ID" value="KMM37088.1"/>
    <property type="molecule type" value="Genomic_DNA"/>
</dbReference>
<keyword evidence="1 6" id="KW-0597">Phosphoprotein</keyword>
<keyword evidence="11" id="KW-1185">Reference proteome</keyword>
<dbReference type="InterPro" id="IPR016032">
    <property type="entry name" value="Sig_transdc_resp-reg_C-effctor"/>
</dbReference>
<name>A0A0J6CV85_9BACL</name>
<dbReference type="SUPFAM" id="SSF52172">
    <property type="entry name" value="CheY-like"/>
    <property type="match status" value="1"/>
</dbReference>
<evidence type="ECO:0000256" key="4">
    <source>
        <dbReference type="ARBA" id="ARBA00023125"/>
    </source>
</evidence>
<dbReference type="Pfam" id="PF00072">
    <property type="entry name" value="Response_reg"/>
    <property type="match status" value="1"/>
</dbReference>
<dbReference type="GO" id="GO:0032993">
    <property type="term" value="C:protein-DNA complex"/>
    <property type="evidence" value="ECO:0007669"/>
    <property type="project" value="TreeGrafter"/>
</dbReference>
<dbReference type="Pfam" id="PF00486">
    <property type="entry name" value="Trans_reg_C"/>
    <property type="match status" value="1"/>
</dbReference>
<dbReference type="PANTHER" id="PTHR48111">
    <property type="entry name" value="REGULATOR OF RPOS"/>
    <property type="match status" value="1"/>
</dbReference>
<evidence type="ECO:0000313" key="11">
    <source>
        <dbReference type="Proteomes" id="UP000035996"/>
    </source>
</evidence>
<gene>
    <name evidence="10" type="ORF">AB986_14480</name>
</gene>
<feature type="domain" description="Response regulatory" evidence="8">
    <location>
        <begin position="3"/>
        <end position="116"/>
    </location>
</feature>
<dbReference type="PATRIC" id="fig|157733.3.peg.960"/>
<dbReference type="STRING" id="157733.AB986_14480"/>
<evidence type="ECO:0000259" key="8">
    <source>
        <dbReference type="PROSITE" id="PS50110"/>
    </source>
</evidence>
<dbReference type="InterPro" id="IPR036388">
    <property type="entry name" value="WH-like_DNA-bd_sf"/>
</dbReference>
<dbReference type="InterPro" id="IPR039420">
    <property type="entry name" value="WalR-like"/>
</dbReference>
<dbReference type="InterPro" id="IPR001789">
    <property type="entry name" value="Sig_transdc_resp-reg_receiver"/>
</dbReference>
<evidence type="ECO:0000256" key="3">
    <source>
        <dbReference type="ARBA" id="ARBA00023015"/>
    </source>
</evidence>
<dbReference type="CDD" id="cd00383">
    <property type="entry name" value="trans_reg_C"/>
    <property type="match status" value="1"/>
</dbReference>
<evidence type="ECO:0000256" key="1">
    <source>
        <dbReference type="ARBA" id="ARBA00022553"/>
    </source>
</evidence>
<evidence type="ECO:0000256" key="2">
    <source>
        <dbReference type="ARBA" id="ARBA00023012"/>
    </source>
</evidence>
<evidence type="ECO:0000256" key="7">
    <source>
        <dbReference type="PROSITE-ProRule" id="PRU01091"/>
    </source>
</evidence>
<proteinExistence type="predicted"/>
<dbReference type="OrthoDB" id="9790442at2"/>
<keyword evidence="2" id="KW-0902">Two-component regulatory system</keyword>
<dbReference type="InterPro" id="IPR001867">
    <property type="entry name" value="OmpR/PhoB-type_DNA-bd"/>
</dbReference>
<dbReference type="FunFam" id="3.40.50.2300:FF:000001">
    <property type="entry name" value="DNA-binding response regulator PhoB"/>
    <property type="match status" value="1"/>
</dbReference>
<feature type="modified residue" description="4-aspartylphosphate" evidence="6">
    <location>
        <position position="52"/>
    </location>
</feature>
<dbReference type="SUPFAM" id="SSF46894">
    <property type="entry name" value="C-terminal effector domain of the bipartite response regulators"/>
    <property type="match status" value="1"/>
</dbReference>
<dbReference type="SMART" id="SM00862">
    <property type="entry name" value="Trans_reg_C"/>
    <property type="match status" value="1"/>
</dbReference>
<dbReference type="Gene3D" id="1.10.10.10">
    <property type="entry name" value="Winged helix-like DNA-binding domain superfamily/Winged helix DNA-binding domain"/>
    <property type="match status" value="1"/>
</dbReference>
<dbReference type="SMART" id="SM00448">
    <property type="entry name" value="REC"/>
    <property type="match status" value="1"/>
</dbReference>